<organism evidence="4 5">
    <name type="scientific">Epilithonimonas hispanica</name>
    <dbReference type="NCBI Taxonomy" id="358687"/>
    <lineage>
        <taxon>Bacteria</taxon>
        <taxon>Pseudomonadati</taxon>
        <taxon>Bacteroidota</taxon>
        <taxon>Flavobacteriia</taxon>
        <taxon>Flavobacteriales</taxon>
        <taxon>Weeksellaceae</taxon>
        <taxon>Chryseobacterium group</taxon>
        <taxon>Epilithonimonas</taxon>
    </lineage>
</organism>
<evidence type="ECO:0000259" key="3">
    <source>
        <dbReference type="Pfam" id="PF18962"/>
    </source>
</evidence>
<comment type="caution">
    <text evidence="4">The sequence shown here is derived from an EMBL/GenBank/DDBJ whole genome shotgun (WGS) entry which is preliminary data.</text>
</comment>
<evidence type="ECO:0000256" key="1">
    <source>
        <dbReference type="ARBA" id="ARBA00022729"/>
    </source>
</evidence>
<dbReference type="EMBL" id="QNUG01000015">
    <property type="protein sequence ID" value="REC70656.1"/>
    <property type="molecule type" value="Genomic_DNA"/>
</dbReference>
<evidence type="ECO:0000256" key="2">
    <source>
        <dbReference type="SAM" id="SignalP"/>
    </source>
</evidence>
<sequence length="458" mass="50977">MFFMKKNLIFLMMMSGVMSFSQNCNYGVVSDGIAIGENISTGGTYEYTSASDFDVEFGKILTVNNVKFNALKGTADLSYVNVYFYADNAGRPGNLIKSFESIFPTSQTFKYTFEGNSAYEINVDLPSTFDLPKGKYYLSVQGKPGDSTPASWEINKQDTTKLGRFGFSKFGSEDWFGGFSYYDHVFNISGSCNDTGEQAPDYGSPISQGNLSNDYEAGGSMPWRSQADDIIVPENTKFTFTSFKISTLQLGNIRNATINIRSSVDDAPGEILHSFQNIGPRTENYFGYWPVPGYPLDVVAVDLEFDFDQPAELLPGKYFVEVIAVPVQFTDYLTWEATSQPGTGSYCYTSDDEGETWEINDGYNFVFEARGFSKSILVVNDVDKNNFSFYPNPVKDELTIVSKNEPSRISIYNVAGQLVKDSEIKNNKVNISDLNTGNYIGKVTLKNGQIQTIKVIKK</sequence>
<evidence type="ECO:0000313" key="5">
    <source>
        <dbReference type="Proteomes" id="UP000256326"/>
    </source>
</evidence>
<protein>
    <recommendedName>
        <fullName evidence="3">Secretion system C-terminal sorting domain-containing protein</fullName>
    </recommendedName>
</protein>
<dbReference type="Pfam" id="PF18962">
    <property type="entry name" value="Por_Secre_tail"/>
    <property type="match status" value="1"/>
</dbReference>
<dbReference type="InterPro" id="IPR026444">
    <property type="entry name" value="Secre_tail"/>
</dbReference>
<dbReference type="NCBIfam" id="TIGR04183">
    <property type="entry name" value="Por_Secre_tail"/>
    <property type="match status" value="1"/>
</dbReference>
<accession>A0A3D9CY06</accession>
<feature type="chain" id="PRO_5017616383" description="Secretion system C-terminal sorting domain-containing protein" evidence="2">
    <location>
        <begin position="27"/>
        <end position="458"/>
    </location>
</feature>
<gene>
    <name evidence="4" type="ORF">DRF58_08920</name>
</gene>
<proteinExistence type="predicted"/>
<dbReference type="AlphaFoldDB" id="A0A3D9CY06"/>
<evidence type="ECO:0000313" key="4">
    <source>
        <dbReference type="EMBL" id="REC70656.1"/>
    </source>
</evidence>
<keyword evidence="5" id="KW-1185">Reference proteome</keyword>
<name>A0A3D9CY06_9FLAO</name>
<feature type="domain" description="Secretion system C-terminal sorting" evidence="3">
    <location>
        <begin position="390"/>
        <end position="454"/>
    </location>
</feature>
<dbReference type="Proteomes" id="UP000256326">
    <property type="component" value="Unassembled WGS sequence"/>
</dbReference>
<reference evidence="4 5" key="1">
    <citation type="journal article" date="2006" name="Int. J. Syst. Evol. Microbiol.">
        <title>Chryseobacterium hispanicum sp. nov., isolated from the drinking water distribution system of Sevilla, Spain.</title>
        <authorList>
            <person name="Gallego V."/>
            <person name="Garcia M.T."/>
            <person name="Ventosa A."/>
        </authorList>
    </citation>
    <scope>NUCLEOTIDE SEQUENCE [LARGE SCALE GENOMIC DNA]</scope>
    <source>
        <strain evidence="4 5">KCTC 22104</strain>
    </source>
</reference>
<keyword evidence="1 2" id="KW-0732">Signal</keyword>
<feature type="signal peptide" evidence="2">
    <location>
        <begin position="1"/>
        <end position="26"/>
    </location>
</feature>